<name>A0A7J6D744_9TELE</name>
<sequence length="143" mass="15841">MSLTASKKDWAHSPEEYSEVEGHAAFQDELIQIITKAVSVLGLECESPDEPAKSNLDDRGEHALPSVRLLSKTNNISSGGHSTGIPLLWVHLHSYRRDLAGIKPATSEPVKQHSYLIIIGECVYLLTHHGFHIVVWYLSDFVG</sequence>
<evidence type="ECO:0000313" key="1">
    <source>
        <dbReference type="EMBL" id="KAF4114845.1"/>
    </source>
</evidence>
<dbReference type="EMBL" id="JAAMOB010000004">
    <property type="protein sequence ID" value="KAF4114845.1"/>
    <property type="molecule type" value="Genomic_DNA"/>
</dbReference>
<dbReference type="Proteomes" id="UP000579812">
    <property type="component" value="Unassembled WGS sequence"/>
</dbReference>
<organism evidence="1 2">
    <name type="scientific">Onychostoma macrolepis</name>
    <dbReference type="NCBI Taxonomy" id="369639"/>
    <lineage>
        <taxon>Eukaryota</taxon>
        <taxon>Metazoa</taxon>
        <taxon>Chordata</taxon>
        <taxon>Craniata</taxon>
        <taxon>Vertebrata</taxon>
        <taxon>Euteleostomi</taxon>
        <taxon>Actinopterygii</taxon>
        <taxon>Neopterygii</taxon>
        <taxon>Teleostei</taxon>
        <taxon>Ostariophysi</taxon>
        <taxon>Cypriniformes</taxon>
        <taxon>Cyprinidae</taxon>
        <taxon>Acrossocheilinae</taxon>
        <taxon>Onychostoma</taxon>
    </lineage>
</organism>
<accession>A0A7J6D744</accession>
<dbReference type="AlphaFoldDB" id="A0A7J6D744"/>
<reference evidence="1 2" key="1">
    <citation type="submission" date="2020-04" db="EMBL/GenBank/DDBJ databases">
        <title>Chromosome-level genome assembly of a cyprinid fish Onychostoma macrolepis by integration of Nanopore Sequencing, Bionano and Hi-C technology.</title>
        <authorList>
            <person name="Wang D."/>
        </authorList>
    </citation>
    <scope>NUCLEOTIDE SEQUENCE [LARGE SCALE GENOMIC DNA]</scope>
    <source>
        <strain evidence="1">SWU-2019</strain>
        <tissue evidence="1">Muscle</tissue>
    </source>
</reference>
<comment type="caution">
    <text evidence="1">The sequence shown here is derived from an EMBL/GenBank/DDBJ whole genome shotgun (WGS) entry which is preliminary data.</text>
</comment>
<evidence type="ECO:0000313" key="2">
    <source>
        <dbReference type="Proteomes" id="UP000579812"/>
    </source>
</evidence>
<protein>
    <submittedName>
        <fullName evidence="1">Uncharacterized protein</fullName>
    </submittedName>
</protein>
<proteinExistence type="predicted"/>
<gene>
    <name evidence="1" type="ORF">G5714_005068</name>
</gene>
<keyword evidence="2" id="KW-1185">Reference proteome</keyword>